<dbReference type="AlphaFoldDB" id="A0A2P2KV33"/>
<dbReference type="EMBL" id="GGEC01029059">
    <property type="protein sequence ID" value="MBX09543.1"/>
    <property type="molecule type" value="Transcribed_RNA"/>
</dbReference>
<name>A0A2P2KV33_RHIMU</name>
<reference evidence="1" key="1">
    <citation type="submission" date="2018-02" db="EMBL/GenBank/DDBJ databases">
        <title>Rhizophora mucronata_Transcriptome.</title>
        <authorList>
            <person name="Meera S.P."/>
            <person name="Sreeshan A."/>
            <person name="Augustine A."/>
        </authorList>
    </citation>
    <scope>NUCLEOTIDE SEQUENCE</scope>
    <source>
        <tissue evidence="1">Leaf</tissue>
    </source>
</reference>
<accession>A0A2P2KV33</accession>
<protein>
    <submittedName>
        <fullName evidence="1">Uncharacterized protein</fullName>
    </submittedName>
</protein>
<proteinExistence type="predicted"/>
<evidence type="ECO:0000313" key="1">
    <source>
        <dbReference type="EMBL" id="MBX09543.1"/>
    </source>
</evidence>
<sequence length="27" mass="2942">MTENNTSTNHIVVTKLVPADMLKNVTA</sequence>
<organism evidence="1">
    <name type="scientific">Rhizophora mucronata</name>
    <name type="common">Asiatic mangrove</name>
    <dbReference type="NCBI Taxonomy" id="61149"/>
    <lineage>
        <taxon>Eukaryota</taxon>
        <taxon>Viridiplantae</taxon>
        <taxon>Streptophyta</taxon>
        <taxon>Embryophyta</taxon>
        <taxon>Tracheophyta</taxon>
        <taxon>Spermatophyta</taxon>
        <taxon>Magnoliopsida</taxon>
        <taxon>eudicotyledons</taxon>
        <taxon>Gunneridae</taxon>
        <taxon>Pentapetalae</taxon>
        <taxon>rosids</taxon>
        <taxon>fabids</taxon>
        <taxon>Malpighiales</taxon>
        <taxon>Rhizophoraceae</taxon>
        <taxon>Rhizophora</taxon>
    </lineage>
</organism>